<name>A0A8H7ZYE8_9FUNG</name>
<comment type="cofactor">
    <cofactor evidence="1">
        <name>Mn(2+)</name>
        <dbReference type="ChEBI" id="CHEBI:29035"/>
    </cofactor>
</comment>
<comment type="catalytic activity">
    <reaction evidence="1">
        <text>O-phospho-L-seryl-[protein] + H2O = L-seryl-[protein] + phosphate</text>
        <dbReference type="Rhea" id="RHEA:20629"/>
        <dbReference type="Rhea" id="RHEA-COMP:9863"/>
        <dbReference type="Rhea" id="RHEA-COMP:11604"/>
        <dbReference type="ChEBI" id="CHEBI:15377"/>
        <dbReference type="ChEBI" id="CHEBI:29999"/>
        <dbReference type="ChEBI" id="CHEBI:43474"/>
        <dbReference type="ChEBI" id="CHEBI:83421"/>
        <dbReference type="EC" id="3.1.3.16"/>
    </reaction>
</comment>
<dbReference type="GO" id="GO:0004722">
    <property type="term" value="F:protein serine/threonine phosphatase activity"/>
    <property type="evidence" value="ECO:0007669"/>
    <property type="project" value="UniProtKB-EC"/>
</dbReference>
<feature type="compositionally biased region" description="Low complexity" evidence="2">
    <location>
        <begin position="41"/>
        <end position="54"/>
    </location>
</feature>
<dbReference type="EC" id="3.1.3.16" evidence="1"/>
<comment type="caution">
    <text evidence="4">The sequence shown here is derived from an EMBL/GenBank/DDBJ whole genome shotgun (WGS) entry which is preliminary data.</text>
</comment>
<comment type="similarity">
    <text evidence="1">Belongs to the PP2C family.</text>
</comment>
<feature type="non-terminal residue" evidence="4">
    <location>
        <position position="704"/>
    </location>
</feature>
<dbReference type="InterPro" id="IPR001932">
    <property type="entry name" value="PPM-type_phosphatase-like_dom"/>
</dbReference>
<protein>
    <recommendedName>
        <fullName evidence="1">Protein phosphatase</fullName>
        <ecNumber evidence="1">3.1.3.16</ecNumber>
    </recommendedName>
</protein>
<dbReference type="AlphaFoldDB" id="A0A8H7ZYE8"/>
<proteinExistence type="inferred from homology"/>
<evidence type="ECO:0000256" key="2">
    <source>
        <dbReference type="SAM" id="MobiDB-lite"/>
    </source>
</evidence>
<feature type="compositionally biased region" description="Basic and acidic residues" evidence="2">
    <location>
        <begin position="339"/>
        <end position="354"/>
    </location>
</feature>
<accession>A0A8H7ZYE8</accession>
<dbReference type="SMART" id="SM00331">
    <property type="entry name" value="PP2C_SIG"/>
    <property type="match status" value="1"/>
</dbReference>
<keyword evidence="1" id="KW-0378">Hydrolase</keyword>
<dbReference type="Proteomes" id="UP000673691">
    <property type="component" value="Unassembled WGS sequence"/>
</dbReference>
<keyword evidence="1" id="KW-0904">Protein phosphatase</keyword>
<gene>
    <name evidence="4" type="ORF">BJ554DRAFT_6121</name>
</gene>
<organism evidence="4 5">
    <name type="scientific">Olpidium bornovanus</name>
    <dbReference type="NCBI Taxonomy" id="278681"/>
    <lineage>
        <taxon>Eukaryota</taxon>
        <taxon>Fungi</taxon>
        <taxon>Fungi incertae sedis</taxon>
        <taxon>Olpidiomycota</taxon>
        <taxon>Olpidiomycotina</taxon>
        <taxon>Olpidiomycetes</taxon>
        <taxon>Olpidiales</taxon>
        <taxon>Olpidiaceae</taxon>
        <taxon>Olpidium</taxon>
    </lineage>
</organism>
<dbReference type="PANTHER" id="PTHR12320">
    <property type="entry name" value="PROTEIN PHOSPHATASE 2C"/>
    <property type="match status" value="1"/>
</dbReference>
<feature type="region of interest" description="Disordered" evidence="2">
    <location>
        <begin position="334"/>
        <end position="360"/>
    </location>
</feature>
<evidence type="ECO:0000313" key="4">
    <source>
        <dbReference type="EMBL" id="KAG5461650.1"/>
    </source>
</evidence>
<dbReference type="SUPFAM" id="SSF81606">
    <property type="entry name" value="PP2C-like"/>
    <property type="match status" value="1"/>
</dbReference>
<dbReference type="InterPro" id="IPR036457">
    <property type="entry name" value="PPM-type-like_dom_sf"/>
</dbReference>
<keyword evidence="1" id="KW-0460">Magnesium</keyword>
<evidence type="ECO:0000256" key="1">
    <source>
        <dbReference type="RuleBase" id="RU366020"/>
    </source>
</evidence>
<dbReference type="InterPro" id="IPR039123">
    <property type="entry name" value="PPTC7"/>
</dbReference>
<dbReference type="GO" id="GO:0046872">
    <property type="term" value="F:metal ion binding"/>
    <property type="evidence" value="ECO:0007669"/>
    <property type="project" value="UniProtKB-UniRule"/>
</dbReference>
<dbReference type="OrthoDB" id="60843at2759"/>
<sequence length="704" mass="73831">MQEQHQHQPLRQTARRPQNLFRRSTASLLPSQPVAPPPPAAAAAAAPSLATAAAAPPPPCGSSALARRRCPTPPAAPVRPMVGFSPAEASSTPVRPAGTPPPRFLSSSSCRRGNNRPRQPLAGVFSVAAAALADALSRFYHSVASASAPSLRDPAHPAFWKCVQTPAAAAAAGGGKFGASKGNAAGRRRTFHTASTHLRAADAGMFHTALKHLRTADAGVRGAGRREPSLRSRNSIGVAHNGCTAADLGASGSLSPPPWASAASDHLDQGSGRVSVGNYKIQQTPGPVQEASLSGGHHGTAAVGSVNFDTVLSYFHGDTSLPRTRRNYVFSHGATGVSKQRDSRAPVRENDKKYSSRGAGEDSYFTRHDAMGVADGVGGWSEVKGANPALYSRKLMHYALEELEKYDNIENEEFYEYYDVDPVRILRRSYDLTTRDAAVEGVVGSSTACIAILRDDELRIANLGDCGVTVIRQGNFVFRTEEQQHTCVAVVPMALLPQVVTAVIRTGRFNFPYQLGTGSRDAPEDAQGFTVKIQKGDVVVMGTDGIFDNLFDEDILEEVLYSSLLPPAPTGPCSPASAPGYGAFHGTPSQHVASAVVPVPNPLAHRPRLHSGLGAAILAPAPDGPRPAHQRAAAAAAAGGVESPPGRRGAAAAAAAAGRQGFVAINPQKVSEALARRAKTVAEDTSNISSPFQSKAMQEGLFYQ</sequence>
<feature type="domain" description="PPM-type phosphatase" evidence="3">
    <location>
        <begin position="346"/>
        <end position="692"/>
    </location>
</feature>
<feature type="region of interest" description="Disordered" evidence="2">
    <location>
        <begin position="1"/>
        <end position="113"/>
    </location>
</feature>
<dbReference type="EMBL" id="JAEFCI010003339">
    <property type="protein sequence ID" value="KAG5461650.1"/>
    <property type="molecule type" value="Genomic_DNA"/>
</dbReference>
<dbReference type="SMART" id="SM00332">
    <property type="entry name" value="PP2Cc"/>
    <property type="match status" value="1"/>
</dbReference>
<feature type="region of interest" description="Disordered" evidence="2">
    <location>
        <begin position="616"/>
        <end position="652"/>
    </location>
</feature>
<reference evidence="4 5" key="1">
    <citation type="journal article" name="Sci. Rep.">
        <title>Genome-scale phylogenetic analyses confirm Olpidium as the closest living zoosporic fungus to the non-flagellated, terrestrial fungi.</title>
        <authorList>
            <person name="Chang Y."/>
            <person name="Rochon D."/>
            <person name="Sekimoto S."/>
            <person name="Wang Y."/>
            <person name="Chovatia M."/>
            <person name="Sandor L."/>
            <person name="Salamov A."/>
            <person name="Grigoriev I.V."/>
            <person name="Stajich J.E."/>
            <person name="Spatafora J.W."/>
        </authorList>
    </citation>
    <scope>NUCLEOTIDE SEQUENCE [LARGE SCALE GENOMIC DNA]</scope>
    <source>
        <strain evidence="4">S191</strain>
    </source>
</reference>
<dbReference type="PANTHER" id="PTHR12320:SF84">
    <property type="entry name" value="PROTEIN PHOSPHATASE"/>
    <property type="match status" value="1"/>
</dbReference>
<keyword evidence="1" id="KW-0479">Metal-binding</keyword>
<keyword evidence="1" id="KW-0464">Manganese</keyword>
<evidence type="ECO:0000259" key="3">
    <source>
        <dbReference type="PROSITE" id="PS51746"/>
    </source>
</evidence>
<dbReference type="PROSITE" id="PS51746">
    <property type="entry name" value="PPM_2"/>
    <property type="match status" value="1"/>
</dbReference>
<dbReference type="Gene3D" id="3.60.40.10">
    <property type="entry name" value="PPM-type phosphatase domain"/>
    <property type="match status" value="1"/>
</dbReference>
<comment type="catalytic activity">
    <reaction evidence="1">
        <text>O-phospho-L-threonyl-[protein] + H2O = L-threonyl-[protein] + phosphate</text>
        <dbReference type="Rhea" id="RHEA:47004"/>
        <dbReference type="Rhea" id="RHEA-COMP:11060"/>
        <dbReference type="Rhea" id="RHEA-COMP:11605"/>
        <dbReference type="ChEBI" id="CHEBI:15377"/>
        <dbReference type="ChEBI" id="CHEBI:30013"/>
        <dbReference type="ChEBI" id="CHEBI:43474"/>
        <dbReference type="ChEBI" id="CHEBI:61977"/>
        <dbReference type="EC" id="3.1.3.16"/>
    </reaction>
</comment>
<evidence type="ECO:0000313" key="5">
    <source>
        <dbReference type="Proteomes" id="UP000673691"/>
    </source>
</evidence>
<keyword evidence="5" id="KW-1185">Reference proteome</keyword>
<comment type="cofactor">
    <cofactor evidence="1">
        <name>Mg(2+)</name>
        <dbReference type="ChEBI" id="CHEBI:18420"/>
    </cofactor>
</comment>